<evidence type="ECO:0000313" key="3">
    <source>
        <dbReference type="EMBL" id="SPC25968.1"/>
    </source>
</evidence>
<organism evidence="3 4">
    <name type="scientific">Cupriavidus taiwanensis</name>
    <dbReference type="NCBI Taxonomy" id="164546"/>
    <lineage>
        <taxon>Bacteria</taxon>
        <taxon>Pseudomonadati</taxon>
        <taxon>Pseudomonadota</taxon>
        <taxon>Betaproteobacteria</taxon>
        <taxon>Burkholderiales</taxon>
        <taxon>Burkholderiaceae</taxon>
        <taxon>Cupriavidus</taxon>
    </lineage>
</organism>
<evidence type="ECO:0000313" key="4">
    <source>
        <dbReference type="Proteomes" id="UP000257139"/>
    </source>
</evidence>
<feature type="coiled-coil region" evidence="1">
    <location>
        <begin position="254"/>
        <end position="281"/>
    </location>
</feature>
<keyword evidence="1" id="KW-0175">Coiled coil</keyword>
<evidence type="ECO:0000256" key="2">
    <source>
        <dbReference type="SAM" id="MobiDB-lite"/>
    </source>
</evidence>
<sequence>MGRSSRFASTMRQVKRPHGDTLPGKMHTMTDTIRILIERWKTDPAGAYQTWFLWPERLKNFRSIRRGIGAVVDEIQAGTFGNAYRGSSLETVVSSIAEQRQIFKGADHAFLWKPKLRIPDIYEHADNQRAFARLLHTCNCCDTESEVLDAVRQLSSLGIKGLGPAAANLLYFIHPTLVMPFNTAIVNGYNALTGSAVKLGKWDHYLAMREGVLTLNQRYRDLLSNDLGAIAGLLFDIGMQRYPLPPRQAQADDVAVWQQELAKVREQAAALARQIQLGQAEDATHTEVQGWLRDLGKSLGFAVWIATNDRSRLYNGEPLSQGCLSTLPPALLVAGGDTVPWIDTVWLNATTLEVEAAFEVEHTTSIYSGIVRLLDLALGSDPSARKHLFLVAPDDREDDVRAQLSRPAFSRVSALNIRYVPYSSLREHRESIARFGSGLKPIEAIARQL</sequence>
<evidence type="ECO:0000256" key="1">
    <source>
        <dbReference type="SAM" id="Coils"/>
    </source>
</evidence>
<feature type="compositionally biased region" description="Polar residues" evidence="2">
    <location>
        <begin position="1"/>
        <end position="12"/>
    </location>
</feature>
<accession>A0A7Z7NQ63</accession>
<dbReference type="EMBL" id="OGUU01000049">
    <property type="protein sequence ID" value="SPC25968.1"/>
    <property type="molecule type" value="Genomic_DNA"/>
</dbReference>
<dbReference type="Proteomes" id="UP000257139">
    <property type="component" value="Unassembled WGS sequence"/>
</dbReference>
<protein>
    <recommendedName>
        <fullName evidence="5">Type II restriction enzyme</fullName>
    </recommendedName>
</protein>
<name>A0A7Z7NQ63_9BURK</name>
<reference evidence="3 4" key="1">
    <citation type="submission" date="2018-01" db="EMBL/GenBank/DDBJ databases">
        <authorList>
            <person name="Clerissi C."/>
        </authorList>
    </citation>
    <scope>NUCLEOTIDE SEQUENCE [LARGE SCALE GENOMIC DNA]</scope>
    <source>
        <strain evidence="3">Cupriavidus taiwanensis STM 6021</strain>
    </source>
</reference>
<feature type="region of interest" description="Disordered" evidence="2">
    <location>
        <begin position="1"/>
        <end position="25"/>
    </location>
</feature>
<proteinExistence type="predicted"/>
<comment type="caution">
    <text evidence="3">The sequence shown here is derived from an EMBL/GenBank/DDBJ whole genome shotgun (WGS) entry which is preliminary data.</text>
</comment>
<dbReference type="AlphaFoldDB" id="A0A7Z7NQ63"/>
<evidence type="ECO:0008006" key="5">
    <source>
        <dbReference type="Google" id="ProtNLM"/>
    </source>
</evidence>
<gene>
    <name evidence="3" type="ORF">CBM2594_U20155</name>
</gene>